<evidence type="ECO:0000313" key="1">
    <source>
        <dbReference type="EMBL" id="GID13008.1"/>
    </source>
</evidence>
<organism evidence="1 2">
    <name type="scientific">Actinocatenispora rupis</name>
    <dbReference type="NCBI Taxonomy" id="519421"/>
    <lineage>
        <taxon>Bacteria</taxon>
        <taxon>Bacillati</taxon>
        <taxon>Actinomycetota</taxon>
        <taxon>Actinomycetes</taxon>
        <taxon>Micromonosporales</taxon>
        <taxon>Micromonosporaceae</taxon>
        <taxon>Actinocatenispora</taxon>
    </lineage>
</organism>
<reference evidence="1" key="1">
    <citation type="submission" date="2021-01" db="EMBL/GenBank/DDBJ databases">
        <title>Whole genome shotgun sequence of Actinocatenispora rupis NBRC 107355.</title>
        <authorList>
            <person name="Komaki H."/>
            <person name="Tamura T."/>
        </authorList>
    </citation>
    <scope>NUCLEOTIDE SEQUENCE</scope>
    <source>
        <strain evidence="1">NBRC 107355</strain>
    </source>
</reference>
<dbReference type="RefSeq" id="WP_239076794.1">
    <property type="nucleotide sequence ID" value="NZ_BAAAZM010000008.1"/>
</dbReference>
<gene>
    <name evidence="1" type="ORF">Aru02nite_38970</name>
</gene>
<proteinExistence type="predicted"/>
<accession>A0A8J3JDV7</accession>
<evidence type="ECO:0000313" key="2">
    <source>
        <dbReference type="Proteomes" id="UP000612808"/>
    </source>
</evidence>
<dbReference type="Proteomes" id="UP000612808">
    <property type="component" value="Unassembled WGS sequence"/>
</dbReference>
<name>A0A8J3JDV7_9ACTN</name>
<sequence length="262" mass="27586">MSADPVQSVATAVRPCVRLTPWIRAWRAGLVPFDDAAETLTDGTDHVVLDMPGSWQEESLREALARFAALRPEQIRLVLPAPGDPRGLPGPGPFTGAALVAGEGIVAGEVGLVPEPREYTSGSGDTWLAITWRAYPVPAGPVPVELVTPSEAEAELATALAESTDALARLDVARWRPELAPALTALRRGGGTADLPTGYDPRSRRLYARAGVLDRVLALAEHDEPGGAVNAYEANQRSAALRPLATACRRALVAACNAPLGQ</sequence>
<protein>
    <submittedName>
        <fullName evidence="1">Uncharacterized protein</fullName>
    </submittedName>
</protein>
<dbReference type="EMBL" id="BOMB01000021">
    <property type="protein sequence ID" value="GID13008.1"/>
    <property type="molecule type" value="Genomic_DNA"/>
</dbReference>
<dbReference type="AlphaFoldDB" id="A0A8J3JDV7"/>
<comment type="caution">
    <text evidence="1">The sequence shown here is derived from an EMBL/GenBank/DDBJ whole genome shotgun (WGS) entry which is preliminary data.</text>
</comment>
<keyword evidence="2" id="KW-1185">Reference proteome</keyword>